<dbReference type="InterPro" id="IPR005106">
    <property type="entry name" value="Asp/hSer_DH_NAD-bd"/>
</dbReference>
<dbReference type="Gene3D" id="3.30.360.10">
    <property type="entry name" value="Dihydrodipicolinate Reductase, domain 2"/>
    <property type="match status" value="1"/>
</dbReference>
<dbReference type="NCBIfam" id="NF004976">
    <property type="entry name" value="PRK06349.1"/>
    <property type="match status" value="1"/>
</dbReference>
<dbReference type="UniPathway" id="UPA00050">
    <property type="reaction ID" value="UER00063"/>
</dbReference>
<evidence type="ECO:0000256" key="2">
    <source>
        <dbReference type="ARBA" id="ARBA00005062"/>
    </source>
</evidence>
<evidence type="ECO:0000259" key="10">
    <source>
        <dbReference type="Pfam" id="PF00742"/>
    </source>
</evidence>
<keyword evidence="8" id="KW-0560">Oxidoreductase</keyword>
<dbReference type="PANTHER" id="PTHR43331:SF1">
    <property type="entry name" value="HOMOSERINE DEHYDROGENASE"/>
    <property type="match status" value="1"/>
</dbReference>
<evidence type="ECO:0000259" key="11">
    <source>
        <dbReference type="Pfam" id="PF03447"/>
    </source>
</evidence>
<evidence type="ECO:0000256" key="5">
    <source>
        <dbReference type="ARBA" id="ARBA00013376"/>
    </source>
</evidence>
<evidence type="ECO:0000256" key="4">
    <source>
        <dbReference type="ARBA" id="ARBA00013213"/>
    </source>
</evidence>
<evidence type="ECO:0000256" key="8">
    <source>
        <dbReference type="ARBA" id="ARBA00023002"/>
    </source>
</evidence>
<dbReference type="SUPFAM" id="SSF51735">
    <property type="entry name" value="NAD(P)-binding Rossmann-fold domains"/>
    <property type="match status" value="1"/>
</dbReference>
<dbReference type="EC" id="1.1.1.3" evidence="4"/>
<evidence type="ECO:0000256" key="7">
    <source>
        <dbReference type="ARBA" id="ARBA00022697"/>
    </source>
</evidence>
<name>A0A196S8C9_BLAHN</name>
<comment type="similarity">
    <text evidence="3">Belongs to the homoserine dehydrogenase family.</text>
</comment>
<dbReference type="Gene3D" id="3.30.70.260">
    <property type="match status" value="1"/>
</dbReference>
<dbReference type="EMBL" id="LXWW01000052">
    <property type="protein sequence ID" value="OAO16971.1"/>
    <property type="molecule type" value="Genomic_DNA"/>
</dbReference>
<comment type="pathway">
    <text evidence="1">Amino-acid biosynthesis; L-threonine biosynthesis; L-threonine from L-aspartate: step 3/5.</text>
</comment>
<dbReference type="GO" id="GO:0009088">
    <property type="term" value="P:threonine biosynthetic process"/>
    <property type="evidence" value="ECO:0007669"/>
    <property type="project" value="UniProtKB-UniPathway"/>
</dbReference>
<dbReference type="EMBL" id="LXWW01000556">
    <property type="protein sequence ID" value="OAO12244.1"/>
    <property type="molecule type" value="Genomic_DNA"/>
</dbReference>
<dbReference type="InterPro" id="IPR036291">
    <property type="entry name" value="NAD(P)-bd_dom_sf"/>
</dbReference>
<accession>A0A196S8C9</accession>
<protein>
    <recommendedName>
        <fullName evidence="5">Homoserine dehydrogenase</fullName>
        <ecNumber evidence="4">1.1.1.3</ecNumber>
    </recommendedName>
</protein>
<evidence type="ECO:0000256" key="6">
    <source>
        <dbReference type="ARBA" id="ARBA00022605"/>
    </source>
</evidence>
<evidence type="ECO:0000313" key="12">
    <source>
        <dbReference type="EMBL" id="OAO12244.1"/>
    </source>
</evidence>
<dbReference type="SUPFAM" id="SSF55347">
    <property type="entry name" value="Glyceraldehyde-3-phosphate dehydrogenase-like, C-terminal domain"/>
    <property type="match status" value="1"/>
</dbReference>
<keyword evidence="14" id="KW-1185">Reference proteome</keyword>
<feature type="domain" description="Homoserine dehydrogenase catalytic" evidence="10">
    <location>
        <begin position="139"/>
        <end position="319"/>
    </location>
</feature>
<comment type="pathway">
    <text evidence="2">Amino-acid biosynthesis; L-methionine biosynthesis via de novo pathway; L-homoserine from L-aspartate: step 3/3.</text>
</comment>
<evidence type="ECO:0000313" key="13">
    <source>
        <dbReference type="EMBL" id="OAO16971.1"/>
    </source>
</evidence>
<evidence type="ECO:0000313" key="14">
    <source>
        <dbReference type="Proteomes" id="UP000078348"/>
    </source>
</evidence>
<proteinExistence type="inferred from homology"/>
<reference evidence="12 14" key="1">
    <citation type="submission" date="2016-05" db="EMBL/GenBank/DDBJ databases">
        <title>Nuclear genome of Blastocystis sp. subtype 1 NandII.</title>
        <authorList>
            <person name="Gentekaki E."/>
            <person name="Curtis B."/>
            <person name="Stairs C."/>
            <person name="Eme L."/>
            <person name="Herman E."/>
            <person name="Klimes V."/>
            <person name="Arias M.C."/>
            <person name="Elias M."/>
            <person name="Hilliou F."/>
            <person name="Klute M."/>
            <person name="Malik S.-B."/>
            <person name="Pightling A."/>
            <person name="Rachubinski R."/>
            <person name="Salas D."/>
            <person name="Schlacht A."/>
            <person name="Suga H."/>
            <person name="Archibald J."/>
            <person name="Ball S.G."/>
            <person name="Clark G."/>
            <person name="Dacks J."/>
            <person name="Van Der Giezen M."/>
            <person name="Tsaousis A."/>
            <person name="Roger A."/>
        </authorList>
    </citation>
    <scope>NUCLEOTIDE SEQUENCE [LARGE SCALE GENOMIC DNA]</scope>
    <source>
        <strain evidence="14">ATCC 50177 / NandII</strain>
        <strain evidence="12">NandII</strain>
    </source>
</reference>
<dbReference type="PANTHER" id="PTHR43331">
    <property type="entry name" value="HOMOSERINE DEHYDROGENASE"/>
    <property type="match status" value="1"/>
</dbReference>
<comment type="caution">
    <text evidence="12">The sequence shown here is derived from an EMBL/GenBank/DDBJ whole genome shotgun (WGS) entry which is preliminary data.</text>
</comment>
<dbReference type="Pfam" id="PF00742">
    <property type="entry name" value="Homoserine_dh"/>
    <property type="match status" value="1"/>
</dbReference>
<feature type="domain" description="Aspartate/homoserine dehydrogenase NAD-binding" evidence="11">
    <location>
        <begin position="10"/>
        <end position="127"/>
    </location>
</feature>
<sequence>MEDYCIGLIGFGTVGAGVYDILYKRAEELKKRYQVNLRITRVCVRDLAKKRSVPIQDYTTVTDNYMDILTDDSIRLVIELIGGIEPAFTIMKECFARGKAFVTGNKALLASHMKEVESLMEAHPQVGFGFEATVGGGTPIIHTLQTYYNTDDIYELCGIINGSTNFILSKMLLDKKDYDSVYNEARSLGYLEANSAFDIEGYDCRSKLVILNRLAFGVRCDEEAIACEGISAIRKEDVAYWREKGFHLKLVATSQFDQERQTLFSCVLPCAVAASNPLASVHYANNMVQLCSLDCRTVSIIGSGAGRYPTANSVITDVLSILARPCAARAVFPLARDTRVSSDLSGKFVIRFGQEVSLVVVDELAEELARSFDDYELNEAPTRDGLMLTVNGSFEVVRRIRDMCVSKYCLKRSSVLLLRVMN</sequence>
<evidence type="ECO:0000256" key="9">
    <source>
        <dbReference type="ARBA" id="ARBA00023167"/>
    </source>
</evidence>
<dbReference type="FunFam" id="3.30.360.10:FF:000005">
    <property type="entry name" value="Homoserine dehydrogenase"/>
    <property type="match status" value="1"/>
</dbReference>
<keyword evidence="9" id="KW-0486">Methionine biosynthesis</keyword>
<dbReference type="OrthoDB" id="67851at2759"/>
<dbReference type="Pfam" id="PF03447">
    <property type="entry name" value="NAD_binding_3"/>
    <property type="match status" value="1"/>
</dbReference>
<dbReference type="STRING" id="478820.A0A196S8C9"/>
<dbReference type="InterPro" id="IPR001342">
    <property type="entry name" value="HDH_cat"/>
</dbReference>
<dbReference type="GO" id="GO:0009086">
    <property type="term" value="P:methionine biosynthetic process"/>
    <property type="evidence" value="ECO:0007669"/>
    <property type="project" value="UniProtKB-KW"/>
</dbReference>
<dbReference type="UniPathway" id="UPA00051">
    <property type="reaction ID" value="UER00465"/>
</dbReference>
<gene>
    <name evidence="13" type="ORF">AV274_1281</name>
    <name evidence="12" type="ORF">AV274_6047</name>
</gene>
<evidence type="ECO:0000256" key="3">
    <source>
        <dbReference type="ARBA" id="ARBA00006753"/>
    </source>
</evidence>
<dbReference type="Proteomes" id="UP000078348">
    <property type="component" value="Unassembled WGS sequence"/>
</dbReference>
<dbReference type="GO" id="GO:0050661">
    <property type="term" value="F:NADP binding"/>
    <property type="evidence" value="ECO:0007669"/>
    <property type="project" value="InterPro"/>
</dbReference>
<dbReference type="AlphaFoldDB" id="A0A196S8C9"/>
<keyword evidence="7" id="KW-0791">Threonine biosynthesis</keyword>
<evidence type="ECO:0000256" key="1">
    <source>
        <dbReference type="ARBA" id="ARBA00005056"/>
    </source>
</evidence>
<organism evidence="12 14">
    <name type="scientific">Blastocystis sp. subtype 1 (strain ATCC 50177 / NandII)</name>
    <dbReference type="NCBI Taxonomy" id="478820"/>
    <lineage>
        <taxon>Eukaryota</taxon>
        <taxon>Sar</taxon>
        <taxon>Stramenopiles</taxon>
        <taxon>Bigyra</taxon>
        <taxon>Opalozoa</taxon>
        <taxon>Opalinata</taxon>
        <taxon>Blastocystidae</taxon>
        <taxon>Blastocystis</taxon>
    </lineage>
</organism>
<dbReference type="GO" id="GO:0004412">
    <property type="term" value="F:homoserine dehydrogenase activity"/>
    <property type="evidence" value="ECO:0007669"/>
    <property type="project" value="UniProtKB-EC"/>
</dbReference>
<dbReference type="Gene3D" id="3.40.50.720">
    <property type="entry name" value="NAD(P)-binding Rossmann-like Domain"/>
    <property type="match status" value="1"/>
</dbReference>
<keyword evidence="6" id="KW-0028">Amino-acid biosynthesis</keyword>